<feature type="compositionally biased region" description="Basic and acidic residues" evidence="1">
    <location>
        <begin position="13"/>
        <end position="28"/>
    </location>
</feature>
<evidence type="ECO:0000256" key="1">
    <source>
        <dbReference type="SAM" id="MobiDB-lite"/>
    </source>
</evidence>
<accession>A0A0D0CXU2</accession>
<reference evidence="3 4" key="1">
    <citation type="submission" date="2014-04" db="EMBL/GenBank/DDBJ databases">
        <title>Evolutionary Origins and Diversification of the Mycorrhizal Mutualists.</title>
        <authorList>
            <consortium name="DOE Joint Genome Institute"/>
            <consortium name="Mycorrhizal Genomics Consortium"/>
            <person name="Kohler A."/>
            <person name="Kuo A."/>
            <person name="Nagy L.G."/>
            <person name="Floudas D."/>
            <person name="Copeland A."/>
            <person name="Barry K.W."/>
            <person name="Cichocki N."/>
            <person name="Veneault-Fourrey C."/>
            <person name="LaButti K."/>
            <person name="Lindquist E.A."/>
            <person name="Lipzen A."/>
            <person name="Lundell T."/>
            <person name="Morin E."/>
            <person name="Murat C."/>
            <person name="Riley R."/>
            <person name="Ohm R."/>
            <person name="Sun H."/>
            <person name="Tunlid A."/>
            <person name="Henrissat B."/>
            <person name="Grigoriev I.V."/>
            <person name="Hibbett D.S."/>
            <person name="Martin F."/>
        </authorList>
    </citation>
    <scope>NUCLEOTIDE SEQUENCE [LARGE SCALE GENOMIC DNA]</scope>
    <source>
        <strain evidence="3 4">FD-317 M1</strain>
    </source>
</reference>
<dbReference type="HOGENOM" id="CLU_118679_0_0_1"/>
<dbReference type="EMBL" id="KN834772">
    <property type="protein sequence ID" value="KIK61088.1"/>
    <property type="molecule type" value="Genomic_DNA"/>
</dbReference>
<dbReference type="SUPFAM" id="SSF81383">
    <property type="entry name" value="F-box domain"/>
    <property type="match status" value="1"/>
</dbReference>
<keyword evidence="4" id="KW-1185">Reference proteome</keyword>
<evidence type="ECO:0000313" key="4">
    <source>
        <dbReference type="Proteomes" id="UP000053593"/>
    </source>
</evidence>
<evidence type="ECO:0000313" key="3">
    <source>
        <dbReference type="EMBL" id="KIK61088.1"/>
    </source>
</evidence>
<dbReference type="Proteomes" id="UP000053593">
    <property type="component" value="Unassembled WGS sequence"/>
</dbReference>
<dbReference type="InterPro" id="IPR001810">
    <property type="entry name" value="F-box_dom"/>
</dbReference>
<dbReference type="InterPro" id="IPR036047">
    <property type="entry name" value="F-box-like_dom_sf"/>
</dbReference>
<proteinExistence type="predicted"/>
<evidence type="ECO:0000259" key="2">
    <source>
        <dbReference type="PROSITE" id="PS50181"/>
    </source>
</evidence>
<dbReference type="AlphaFoldDB" id="A0A0D0CXU2"/>
<dbReference type="OrthoDB" id="3256662at2759"/>
<feature type="domain" description="F-box" evidence="2">
    <location>
        <begin position="27"/>
        <end position="73"/>
    </location>
</feature>
<feature type="region of interest" description="Disordered" evidence="1">
    <location>
        <begin position="1"/>
        <end position="31"/>
    </location>
</feature>
<name>A0A0D0CXU2_9AGAR</name>
<sequence length="159" mass="18464">MSDNSGLTPTTVRDLEEWSTPERRRGDQPLDPIPNEIYLKILSDMHHKEDLSKLALVCRFFASIAIPRLFKKIFIRFECDQLSKTWKESHTRFYNVLREGDDRFAVSLCRYIRECEIHSTGREPTTIVSLATGDMKNLLSMRNLTTLDLRSLDLSPALF</sequence>
<dbReference type="PROSITE" id="PS50181">
    <property type="entry name" value="FBOX"/>
    <property type="match status" value="1"/>
</dbReference>
<dbReference type="Pfam" id="PF12937">
    <property type="entry name" value="F-box-like"/>
    <property type="match status" value="1"/>
</dbReference>
<organism evidence="3 4">
    <name type="scientific">Collybiopsis luxurians FD-317 M1</name>
    <dbReference type="NCBI Taxonomy" id="944289"/>
    <lineage>
        <taxon>Eukaryota</taxon>
        <taxon>Fungi</taxon>
        <taxon>Dikarya</taxon>
        <taxon>Basidiomycota</taxon>
        <taxon>Agaricomycotina</taxon>
        <taxon>Agaricomycetes</taxon>
        <taxon>Agaricomycetidae</taxon>
        <taxon>Agaricales</taxon>
        <taxon>Marasmiineae</taxon>
        <taxon>Omphalotaceae</taxon>
        <taxon>Collybiopsis</taxon>
        <taxon>Collybiopsis luxurians</taxon>
    </lineage>
</organism>
<protein>
    <recommendedName>
        <fullName evidence="2">F-box domain-containing protein</fullName>
    </recommendedName>
</protein>
<feature type="compositionally biased region" description="Polar residues" evidence="1">
    <location>
        <begin position="1"/>
        <end position="11"/>
    </location>
</feature>
<gene>
    <name evidence="3" type="ORF">GYMLUDRAFT_243768</name>
</gene>